<dbReference type="InterPro" id="IPR036249">
    <property type="entry name" value="Thioredoxin-like_sf"/>
</dbReference>
<protein>
    <recommendedName>
        <fullName evidence="1">DSBA-like thioredoxin domain-containing protein</fullName>
    </recommendedName>
</protein>
<dbReference type="EMBL" id="BAEE01000021">
    <property type="protein sequence ID" value="GAB08787.1"/>
    <property type="molecule type" value="Genomic_DNA"/>
</dbReference>
<dbReference type="Proteomes" id="UP000035088">
    <property type="component" value="Unassembled WGS sequence"/>
</dbReference>
<accession>G7GYW2</accession>
<feature type="domain" description="DSBA-like thioredoxin" evidence="1">
    <location>
        <begin position="3"/>
        <end position="206"/>
    </location>
</feature>
<evidence type="ECO:0000313" key="3">
    <source>
        <dbReference type="Proteomes" id="UP000035088"/>
    </source>
</evidence>
<dbReference type="RefSeq" id="WP_007320864.1">
    <property type="nucleotide sequence ID" value="NZ_BAEE01000021.1"/>
</dbReference>
<reference evidence="2 3" key="1">
    <citation type="submission" date="2011-11" db="EMBL/GenBank/DDBJ databases">
        <title>Whole genome shotgun sequence of Gordonia araii NBRC 100433.</title>
        <authorList>
            <person name="Yoshida Y."/>
            <person name="Hosoyama A."/>
            <person name="Tsuchikane K."/>
            <person name="Katsumata H."/>
            <person name="Yamazaki S."/>
            <person name="Fujita N."/>
        </authorList>
    </citation>
    <scope>NUCLEOTIDE SEQUENCE [LARGE SCALE GENOMIC DNA]</scope>
    <source>
        <strain evidence="2 3">NBRC 100433</strain>
    </source>
</reference>
<name>G7GYW2_9ACTN</name>
<sequence length="213" mass="23187">MRVEIWSDINCPFCYLGTKRFADAVTRHGADDVEVVHRSFELNPEAPAGESRPVLDYLAEKYGMPVEQAQANEQRLAEQAGDLGLGYQTHGRDFGNSFDMHRLVHFAAAQGRAQEMLDALFRANFADEGSAFGDPERLVGIAVDAGFDETAVRAVVDDPTAFAQEVRDDEAQARALGVNGVPFFVFDRAFAVSGAQPTEVFVSALQRAADAAD</sequence>
<dbReference type="InterPro" id="IPR001853">
    <property type="entry name" value="DSBA-like_thioredoxin_dom"/>
</dbReference>
<dbReference type="Pfam" id="PF01323">
    <property type="entry name" value="DSBA"/>
    <property type="match status" value="1"/>
</dbReference>
<dbReference type="GO" id="GO:0016491">
    <property type="term" value="F:oxidoreductase activity"/>
    <property type="evidence" value="ECO:0007669"/>
    <property type="project" value="InterPro"/>
</dbReference>
<dbReference type="Gene3D" id="3.40.30.10">
    <property type="entry name" value="Glutaredoxin"/>
    <property type="match status" value="1"/>
</dbReference>
<evidence type="ECO:0000313" key="2">
    <source>
        <dbReference type="EMBL" id="GAB08787.1"/>
    </source>
</evidence>
<dbReference type="STRING" id="1073574.GOARA_021_00240"/>
<evidence type="ECO:0000259" key="1">
    <source>
        <dbReference type="Pfam" id="PF01323"/>
    </source>
</evidence>
<dbReference type="OrthoDB" id="9799122at2"/>
<keyword evidence="3" id="KW-1185">Reference proteome</keyword>
<dbReference type="PANTHER" id="PTHR13887">
    <property type="entry name" value="GLUTATHIONE S-TRANSFERASE KAPPA"/>
    <property type="match status" value="1"/>
</dbReference>
<dbReference type="SUPFAM" id="SSF52833">
    <property type="entry name" value="Thioredoxin-like"/>
    <property type="match status" value="1"/>
</dbReference>
<dbReference type="AlphaFoldDB" id="G7GYW2"/>
<dbReference type="PANTHER" id="PTHR13887:SF41">
    <property type="entry name" value="THIOREDOXIN SUPERFAMILY PROTEIN"/>
    <property type="match status" value="1"/>
</dbReference>
<organism evidence="2 3">
    <name type="scientific">Gordonia araii NBRC 100433</name>
    <dbReference type="NCBI Taxonomy" id="1073574"/>
    <lineage>
        <taxon>Bacteria</taxon>
        <taxon>Bacillati</taxon>
        <taxon>Actinomycetota</taxon>
        <taxon>Actinomycetes</taxon>
        <taxon>Mycobacteriales</taxon>
        <taxon>Gordoniaceae</taxon>
        <taxon>Gordonia</taxon>
    </lineage>
</organism>
<gene>
    <name evidence="2" type="ORF">GOARA_021_00240</name>
</gene>
<comment type="caution">
    <text evidence="2">The sequence shown here is derived from an EMBL/GenBank/DDBJ whole genome shotgun (WGS) entry which is preliminary data.</text>
</comment>
<proteinExistence type="predicted"/>
<dbReference type="CDD" id="cd03024">
    <property type="entry name" value="DsbA_FrnE"/>
    <property type="match status" value="1"/>
</dbReference>